<accession>A0ABZ2LXM2</accession>
<protein>
    <submittedName>
        <fullName evidence="6">Metallophosphoesterase</fullName>
    </submittedName>
</protein>
<dbReference type="RefSeq" id="WP_394825318.1">
    <property type="nucleotide sequence ID" value="NZ_CP089984.1"/>
</dbReference>
<comment type="similarity">
    <text evidence="4">Belongs to the cyclic nucleotide phosphodiesterase class-III family.</text>
</comment>
<dbReference type="PANTHER" id="PTHR42988:SF2">
    <property type="entry name" value="CYCLIC NUCLEOTIDE PHOSPHODIESTERASE CBUA0032-RELATED"/>
    <property type="match status" value="1"/>
</dbReference>
<proteinExistence type="inferred from homology"/>
<keyword evidence="1" id="KW-0479">Metal-binding</keyword>
<dbReference type="InterPro" id="IPR050884">
    <property type="entry name" value="CNP_phosphodiesterase-III"/>
</dbReference>
<feature type="domain" description="Calcineurin-like phosphoesterase" evidence="5">
    <location>
        <begin position="8"/>
        <end position="229"/>
    </location>
</feature>
<evidence type="ECO:0000256" key="2">
    <source>
        <dbReference type="ARBA" id="ARBA00022801"/>
    </source>
</evidence>
<evidence type="ECO:0000259" key="5">
    <source>
        <dbReference type="Pfam" id="PF00149"/>
    </source>
</evidence>
<gene>
    <name evidence="6" type="ORF">LZC94_00120</name>
</gene>
<keyword evidence="2" id="KW-0378">Hydrolase</keyword>
<name>A0ABZ2LXM2_9BACT</name>
<keyword evidence="7" id="KW-1185">Reference proteome</keyword>
<organism evidence="6 7">
    <name type="scientific">Pendulispora albinea</name>
    <dbReference type="NCBI Taxonomy" id="2741071"/>
    <lineage>
        <taxon>Bacteria</taxon>
        <taxon>Pseudomonadati</taxon>
        <taxon>Myxococcota</taxon>
        <taxon>Myxococcia</taxon>
        <taxon>Myxococcales</taxon>
        <taxon>Sorangiineae</taxon>
        <taxon>Pendulisporaceae</taxon>
        <taxon>Pendulispora</taxon>
    </lineage>
</organism>
<dbReference type="SUPFAM" id="SSF56300">
    <property type="entry name" value="Metallo-dependent phosphatases"/>
    <property type="match status" value="1"/>
</dbReference>
<evidence type="ECO:0000256" key="4">
    <source>
        <dbReference type="ARBA" id="ARBA00025742"/>
    </source>
</evidence>
<evidence type="ECO:0000256" key="1">
    <source>
        <dbReference type="ARBA" id="ARBA00022723"/>
    </source>
</evidence>
<dbReference type="PANTHER" id="PTHR42988">
    <property type="entry name" value="PHOSPHOHYDROLASE"/>
    <property type="match status" value="1"/>
</dbReference>
<dbReference type="InterPro" id="IPR029052">
    <property type="entry name" value="Metallo-depent_PP-like"/>
</dbReference>
<reference evidence="6 7" key="1">
    <citation type="submission" date="2021-12" db="EMBL/GenBank/DDBJ databases">
        <title>Discovery of the Pendulisporaceae a myxobacterial family with distinct sporulation behavior and unique specialized metabolism.</title>
        <authorList>
            <person name="Garcia R."/>
            <person name="Popoff A."/>
            <person name="Bader C.D."/>
            <person name="Loehr J."/>
            <person name="Walesch S."/>
            <person name="Walt C."/>
            <person name="Boldt J."/>
            <person name="Bunk B."/>
            <person name="Haeckl F.J.F.P.J."/>
            <person name="Gunesch A.P."/>
            <person name="Birkelbach J."/>
            <person name="Nuebel U."/>
            <person name="Pietschmann T."/>
            <person name="Bach T."/>
            <person name="Mueller R."/>
        </authorList>
    </citation>
    <scope>NUCLEOTIDE SEQUENCE [LARGE SCALE GENOMIC DNA]</scope>
    <source>
        <strain evidence="6 7">MSr11954</strain>
    </source>
</reference>
<dbReference type="InterPro" id="IPR004843">
    <property type="entry name" value="Calcineurin-like_PHP"/>
</dbReference>
<dbReference type="Proteomes" id="UP001370348">
    <property type="component" value="Chromosome"/>
</dbReference>
<dbReference type="Gene3D" id="3.60.21.10">
    <property type="match status" value="1"/>
</dbReference>
<keyword evidence="3" id="KW-0408">Iron</keyword>
<evidence type="ECO:0000313" key="6">
    <source>
        <dbReference type="EMBL" id="WXB15683.1"/>
    </source>
</evidence>
<sequence length="276" mass="30264">MAGPLRQRIAHLSDVHVLEGRSNQSEYSLSTRVVSFHRRLDGEARALKMKHALDSAKRARADHIVISGDLTELGTSKQFERFAEVLHDAAVAPESVTLVPGNHDAYDSYDGWKRAMAGPLRAYAGSSAGEPGLVLDRGGFAILPIDACRHQSIARSGGELTNDAADALERRTSDPSLRKKATIVVLHHPPFGNAKNPWHFIDGLRGHARLLHLLEKHPNLHLLHGHRHRMVDRIVLGSKKNRVFGASATVDDAPGRPRVRLYEVCNDTLESVGLAA</sequence>
<dbReference type="Pfam" id="PF00149">
    <property type="entry name" value="Metallophos"/>
    <property type="match status" value="1"/>
</dbReference>
<dbReference type="EMBL" id="CP089984">
    <property type="protein sequence ID" value="WXB15683.1"/>
    <property type="molecule type" value="Genomic_DNA"/>
</dbReference>
<evidence type="ECO:0000256" key="3">
    <source>
        <dbReference type="ARBA" id="ARBA00023004"/>
    </source>
</evidence>
<evidence type="ECO:0000313" key="7">
    <source>
        <dbReference type="Proteomes" id="UP001370348"/>
    </source>
</evidence>